<protein>
    <submittedName>
        <fullName evidence="1">Uncharacterized protein</fullName>
    </submittedName>
</protein>
<evidence type="ECO:0000313" key="1">
    <source>
        <dbReference type="EMBL" id="MBW4465022.1"/>
    </source>
</evidence>
<gene>
    <name evidence="1" type="ORF">KME07_06220</name>
</gene>
<accession>A0A951P8Q8</accession>
<sequence>MSKPASKLKSEVEALATLAYFRHLISGHGYGEHPDHYQIVIQGRPKHYLLEEAHSVLTQLLGQLASFASFPEPIAAQKSLL</sequence>
<dbReference type="Proteomes" id="UP000707356">
    <property type="component" value="Unassembled WGS sequence"/>
</dbReference>
<organism evidence="1 2">
    <name type="scientific">Pegethrix bostrychoides GSE-TBD4-15B</name>
    <dbReference type="NCBI Taxonomy" id="2839662"/>
    <lineage>
        <taxon>Bacteria</taxon>
        <taxon>Bacillati</taxon>
        <taxon>Cyanobacteriota</taxon>
        <taxon>Cyanophyceae</taxon>
        <taxon>Oculatellales</taxon>
        <taxon>Oculatellaceae</taxon>
        <taxon>Pegethrix</taxon>
    </lineage>
</organism>
<dbReference type="AlphaFoldDB" id="A0A951P8Q8"/>
<comment type="caution">
    <text evidence="1">The sequence shown here is derived from an EMBL/GenBank/DDBJ whole genome shotgun (WGS) entry which is preliminary data.</text>
</comment>
<reference evidence="1" key="1">
    <citation type="submission" date="2021-05" db="EMBL/GenBank/DDBJ databases">
        <authorList>
            <person name="Pietrasiak N."/>
            <person name="Ward R."/>
            <person name="Stajich J.E."/>
            <person name="Kurbessoian T."/>
        </authorList>
    </citation>
    <scope>NUCLEOTIDE SEQUENCE</scope>
    <source>
        <strain evidence="1">GSE-TBD4-15B</strain>
    </source>
</reference>
<dbReference type="EMBL" id="JAHHHV010000028">
    <property type="protein sequence ID" value="MBW4465022.1"/>
    <property type="molecule type" value="Genomic_DNA"/>
</dbReference>
<reference evidence="1" key="2">
    <citation type="journal article" date="2022" name="Microbiol. Resour. Announc.">
        <title>Metagenome Sequencing to Explore Phylogenomics of Terrestrial Cyanobacteria.</title>
        <authorList>
            <person name="Ward R.D."/>
            <person name="Stajich J.E."/>
            <person name="Johansen J.R."/>
            <person name="Huntemann M."/>
            <person name="Clum A."/>
            <person name="Foster B."/>
            <person name="Foster B."/>
            <person name="Roux S."/>
            <person name="Palaniappan K."/>
            <person name="Varghese N."/>
            <person name="Mukherjee S."/>
            <person name="Reddy T.B.K."/>
            <person name="Daum C."/>
            <person name="Copeland A."/>
            <person name="Chen I.A."/>
            <person name="Ivanova N.N."/>
            <person name="Kyrpides N.C."/>
            <person name="Shapiro N."/>
            <person name="Eloe-Fadrosh E.A."/>
            <person name="Pietrasiak N."/>
        </authorList>
    </citation>
    <scope>NUCLEOTIDE SEQUENCE</scope>
    <source>
        <strain evidence="1">GSE-TBD4-15B</strain>
    </source>
</reference>
<proteinExistence type="predicted"/>
<evidence type="ECO:0000313" key="2">
    <source>
        <dbReference type="Proteomes" id="UP000707356"/>
    </source>
</evidence>
<name>A0A951P8Q8_9CYAN</name>